<dbReference type="AlphaFoldDB" id="A0AAQ1GLZ8"/>
<dbReference type="InterPro" id="IPR028098">
    <property type="entry name" value="Glyco_trans_4-like_N"/>
</dbReference>
<gene>
    <name evidence="3" type="ORF">SAMN05216550_120127</name>
</gene>
<evidence type="ECO:0000313" key="4">
    <source>
        <dbReference type="Proteomes" id="UP000183529"/>
    </source>
</evidence>
<name>A0AAQ1GLZ8_9BURK</name>
<reference evidence="3 4" key="1">
    <citation type="submission" date="2016-10" db="EMBL/GenBank/DDBJ databases">
        <authorList>
            <person name="Varghese N."/>
            <person name="Submissions S."/>
        </authorList>
    </citation>
    <scope>NUCLEOTIDE SEQUENCE [LARGE SCALE GENOMIC DNA]</scope>
    <source>
        <strain evidence="3 4">LMG 22274</strain>
    </source>
</reference>
<dbReference type="SUPFAM" id="SSF53756">
    <property type="entry name" value="UDP-Glycosyltransferase/glycogen phosphorylase"/>
    <property type="match status" value="1"/>
</dbReference>
<dbReference type="InterPro" id="IPR050194">
    <property type="entry name" value="Glycosyltransferase_grp1"/>
</dbReference>
<accession>A0AAQ1GLZ8</accession>
<evidence type="ECO:0000259" key="2">
    <source>
        <dbReference type="Pfam" id="PF13439"/>
    </source>
</evidence>
<protein>
    <submittedName>
        <fullName evidence="3">Glycosyltransferase involved in cell wall bisynthesis</fullName>
    </submittedName>
</protein>
<dbReference type="GO" id="GO:0016758">
    <property type="term" value="F:hexosyltransferase activity"/>
    <property type="evidence" value="ECO:0007669"/>
    <property type="project" value="TreeGrafter"/>
</dbReference>
<evidence type="ECO:0000313" key="3">
    <source>
        <dbReference type="EMBL" id="SEK11583.1"/>
    </source>
</evidence>
<feature type="domain" description="Glycosyl transferase family 1" evidence="1">
    <location>
        <begin position="203"/>
        <end position="354"/>
    </location>
</feature>
<proteinExistence type="predicted"/>
<dbReference type="Pfam" id="PF00534">
    <property type="entry name" value="Glycos_transf_1"/>
    <property type="match status" value="1"/>
</dbReference>
<organism evidence="3 4">
    <name type="scientific">Paraburkholderia tropica</name>
    <dbReference type="NCBI Taxonomy" id="92647"/>
    <lineage>
        <taxon>Bacteria</taxon>
        <taxon>Pseudomonadati</taxon>
        <taxon>Pseudomonadota</taxon>
        <taxon>Betaproteobacteria</taxon>
        <taxon>Burkholderiales</taxon>
        <taxon>Burkholderiaceae</taxon>
        <taxon>Paraburkholderia</taxon>
    </lineage>
</organism>
<comment type="caution">
    <text evidence="3">The sequence shown here is derived from an EMBL/GenBank/DDBJ whole genome shotgun (WGS) entry which is preliminary data.</text>
</comment>
<dbReference type="PANTHER" id="PTHR45947">
    <property type="entry name" value="SULFOQUINOVOSYL TRANSFERASE SQD2"/>
    <property type="match status" value="1"/>
</dbReference>
<dbReference type="EMBL" id="FNZM01000020">
    <property type="protein sequence ID" value="SEK11583.1"/>
    <property type="molecule type" value="Genomic_DNA"/>
</dbReference>
<dbReference type="PANTHER" id="PTHR45947:SF3">
    <property type="entry name" value="SULFOQUINOVOSYL TRANSFERASE SQD2"/>
    <property type="match status" value="1"/>
</dbReference>
<feature type="domain" description="Glycosyltransferase subfamily 4-like N-terminal" evidence="2">
    <location>
        <begin position="40"/>
        <end position="196"/>
    </location>
</feature>
<evidence type="ECO:0000259" key="1">
    <source>
        <dbReference type="Pfam" id="PF00534"/>
    </source>
</evidence>
<dbReference type="InterPro" id="IPR001296">
    <property type="entry name" value="Glyco_trans_1"/>
</dbReference>
<dbReference type="Pfam" id="PF13439">
    <property type="entry name" value="Glyco_transf_4"/>
    <property type="match status" value="1"/>
</dbReference>
<dbReference type="Gene3D" id="3.40.50.2000">
    <property type="entry name" value="Glycogen Phosphorylase B"/>
    <property type="match status" value="2"/>
</dbReference>
<sequence>MDHLPRGLVVSVLAGSSMEVRPLKVVHVVESTATGTLSMVCLIANRLAREGHVVHIIYSIREDTPKNLRELFDSRITLTRIQMNGSRSFKSIMELRAYFSRLDPDIVHLHSSFAGFIGRMALLGMRSRSTCFYSPHCISFMRRDISPMKKFAYVMLERIGCLKRATYIACSESERDEIWRSLRQRATVVENAVDVAALSQPEAKENIQANRRVVVTVGGIRTQKNPRLFADIARRLIGRGLQFLWIGEGDAIFEKELREAGVEVTGWMSRQSVFERVRRSGIYLSTSSWEGMPVSVIEAMVVGTPPIVSSCAGNVDVVQHMHDGAIYTDASEAAILITRILDDRKLYADMASHASSVARRRFSEDRFFADLLTTYATAFACRPV</sequence>
<dbReference type="Proteomes" id="UP000183529">
    <property type="component" value="Unassembled WGS sequence"/>
</dbReference>